<dbReference type="RefSeq" id="WP_257714756.1">
    <property type="nucleotide sequence ID" value="NZ_JANJOU010000002.1"/>
</dbReference>
<feature type="signal peptide" evidence="4">
    <location>
        <begin position="1"/>
        <end position="22"/>
    </location>
</feature>
<dbReference type="Pfam" id="PF13458">
    <property type="entry name" value="Peripla_BP_6"/>
    <property type="match status" value="1"/>
</dbReference>
<dbReference type="InterPro" id="IPR006311">
    <property type="entry name" value="TAT_signal"/>
</dbReference>
<protein>
    <submittedName>
        <fullName evidence="6">ABC transporter substrate-binding protein</fullName>
    </submittedName>
</protein>
<reference evidence="6 7" key="1">
    <citation type="submission" date="2022-06" db="EMBL/GenBank/DDBJ databases">
        <title>Roseomonas CN29.</title>
        <authorList>
            <person name="Cheng Y."/>
            <person name="He X."/>
        </authorList>
    </citation>
    <scope>NUCLEOTIDE SEQUENCE [LARGE SCALE GENOMIC DNA]</scope>
    <source>
        <strain evidence="6 7">CN29</strain>
    </source>
</reference>
<evidence type="ECO:0000256" key="1">
    <source>
        <dbReference type="ARBA" id="ARBA00010062"/>
    </source>
</evidence>
<proteinExistence type="inferred from homology"/>
<evidence type="ECO:0000256" key="4">
    <source>
        <dbReference type="SAM" id="SignalP"/>
    </source>
</evidence>
<evidence type="ECO:0000313" key="7">
    <source>
        <dbReference type="Proteomes" id="UP001524642"/>
    </source>
</evidence>
<keyword evidence="7" id="KW-1185">Reference proteome</keyword>
<sequence length="409" mass="43399">MRATITRRAALAASLALPGALAAPRIARAETVVRLGVLTDISGPYSANTGEGSVVSARIAAEEFRRGNPGIAVEVVQGDFQSKPDIGSTIARQWFDRDGVHAILDVPSSALALVIADLARERDRIALLTGPGLTDLTGKACGPNHAHWTFDNWSFAAGTGNALLAEGLDTWFFVAANYSFGQSLTADATEVVKAGGGRVLGSTFVPFPGTTDFASFLVQAQASRAKVVALANSGTDMVNCVKQAREFGLTRRQRLAGMAMQLGDVRGAGLEVAQGMVLTEPYYWDLNDGTRDFAARFGERMGGAKPSMIHAGTYSAALHYLRAVAALGPEAALASGRATLRRMKEMPTDDAAFGRGTLRADGRKMHDMYLFEVKSPAESSGPWDCYKLRRRIPAADAFRSPGAGGCRLT</sequence>
<evidence type="ECO:0000256" key="3">
    <source>
        <dbReference type="ARBA" id="ARBA00022970"/>
    </source>
</evidence>
<feature type="chain" id="PRO_5046781235" evidence="4">
    <location>
        <begin position="23"/>
        <end position="409"/>
    </location>
</feature>
<comment type="caution">
    <text evidence="6">The sequence shown here is derived from an EMBL/GenBank/DDBJ whole genome shotgun (WGS) entry which is preliminary data.</text>
</comment>
<dbReference type="Proteomes" id="UP001524642">
    <property type="component" value="Unassembled WGS sequence"/>
</dbReference>
<dbReference type="InterPro" id="IPR028082">
    <property type="entry name" value="Peripla_BP_I"/>
</dbReference>
<dbReference type="SUPFAM" id="SSF53822">
    <property type="entry name" value="Periplasmic binding protein-like I"/>
    <property type="match status" value="1"/>
</dbReference>
<organism evidence="6 7">
    <name type="scientific">Roseomonas populi</name>
    <dbReference type="NCBI Taxonomy" id="3121582"/>
    <lineage>
        <taxon>Bacteria</taxon>
        <taxon>Pseudomonadati</taxon>
        <taxon>Pseudomonadota</taxon>
        <taxon>Alphaproteobacteria</taxon>
        <taxon>Acetobacterales</taxon>
        <taxon>Roseomonadaceae</taxon>
        <taxon>Roseomonas</taxon>
    </lineage>
</organism>
<dbReference type="CDD" id="cd06327">
    <property type="entry name" value="PBP1_SBP-like"/>
    <property type="match status" value="1"/>
</dbReference>
<keyword evidence="3" id="KW-0029">Amino-acid transport</keyword>
<name>A0ABT1WZW1_9PROT</name>
<feature type="domain" description="Leucine-binding protein" evidence="5">
    <location>
        <begin position="33"/>
        <end position="374"/>
    </location>
</feature>
<dbReference type="PANTHER" id="PTHR30483:SF6">
    <property type="entry name" value="PERIPLASMIC BINDING PROTEIN OF ABC TRANSPORTER FOR NATURAL AMINO ACIDS"/>
    <property type="match status" value="1"/>
</dbReference>
<evidence type="ECO:0000313" key="6">
    <source>
        <dbReference type="EMBL" id="MCR0981076.1"/>
    </source>
</evidence>
<dbReference type="InterPro" id="IPR051010">
    <property type="entry name" value="BCAA_transport"/>
</dbReference>
<keyword evidence="2 4" id="KW-0732">Signal</keyword>
<evidence type="ECO:0000256" key="2">
    <source>
        <dbReference type="ARBA" id="ARBA00022729"/>
    </source>
</evidence>
<dbReference type="InterPro" id="IPR028081">
    <property type="entry name" value="Leu-bd"/>
</dbReference>
<gene>
    <name evidence="6" type="ORF">NRP21_03325</name>
</gene>
<dbReference type="EMBL" id="JANJOU010000002">
    <property type="protein sequence ID" value="MCR0981076.1"/>
    <property type="molecule type" value="Genomic_DNA"/>
</dbReference>
<dbReference type="PANTHER" id="PTHR30483">
    <property type="entry name" value="LEUCINE-SPECIFIC-BINDING PROTEIN"/>
    <property type="match status" value="1"/>
</dbReference>
<dbReference type="Gene3D" id="3.40.50.2300">
    <property type="match status" value="2"/>
</dbReference>
<dbReference type="PROSITE" id="PS51318">
    <property type="entry name" value="TAT"/>
    <property type="match status" value="1"/>
</dbReference>
<keyword evidence="3" id="KW-0813">Transport</keyword>
<evidence type="ECO:0000259" key="5">
    <source>
        <dbReference type="Pfam" id="PF13458"/>
    </source>
</evidence>
<comment type="similarity">
    <text evidence="1">Belongs to the leucine-binding protein family.</text>
</comment>
<accession>A0ABT1WZW1</accession>